<evidence type="ECO:0000313" key="4">
    <source>
        <dbReference type="EMBL" id="APO69874.1"/>
    </source>
</evidence>
<feature type="compositionally biased region" description="Polar residues" evidence="1">
    <location>
        <begin position="276"/>
        <end position="293"/>
    </location>
</feature>
<evidence type="ECO:0000259" key="3">
    <source>
        <dbReference type="Pfam" id="PF11800"/>
    </source>
</evidence>
<dbReference type="NCBIfam" id="NF040974">
    <property type="entry name" value="RepABC_RepC"/>
    <property type="match status" value="1"/>
</dbReference>
<dbReference type="InterPro" id="IPR021760">
    <property type="entry name" value="RepC_C"/>
</dbReference>
<feature type="region of interest" description="Disordered" evidence="1">
    <location>
        <begin position="268"/>
        <end position="299"/>
    </location>
</feature>
<organism evidence="4 5">
    <name type="scientific">Rhizobium gallicum</name>
    <dbReference type="NCBI Taxonomy" id="56730"/>
    <lineage>
        <taxon>Bacteria</taxon>
        <taxon>Pseudomonadati</taxon>
        <taxon>Pseudomonadota</taxon>
        <taxon>Alphaproteobacteria</taxon>
        <taxon>Hyphomicrobiales</taxon>
        <taxon>Rhizobiaceae</taxon>
        <taxon>Rhizobium/Agrobacterium group</taxon>
        <taxon>Rhizobium</taxon>
    </lineage>
</organism>
<dbReference type="InterPro" id="IPR005090">
    <property type="entry name" value="RepC_N"/>
</dbReference>
<dbReference type="RefSeq" id="WP_074070577.1">
    <property type="nucleotide sequence ID" value="NZ_CP017102.1"/>
</dbReference>
<evidence type="ECO:0000256" key="1">
    <source>
        <dbReference type="SAM" id="MobiDB-lite"/>
    </source>
</evidence>
<dbReference type="EMBL" id="CP017102">
    <property type="protein sequence ID" value="APO69874.1"/>
    <property type="molecule type" value="Genomic_DNA"/>
</dbReference>
<name>A0A1L5NPR2_9HYPH</name>
<evidence type="ECO:0000259" key="2">
    <source>
        <dbReference type="Pfam" id="PF03428"/>
    </source>
</evidence>
<dbReference type="Pfam" id="PF03428">
    <property type="entry name" value="RP-C"/>
    <property type="match status" value="1"/>
</dbReference>
<dbReference type="InterPro" id="IPR047611">
    <property type="entry name" value="RepABC_RepC"/>
</dbReference>
<dbReference type="AlphaFoldDB" id="A0A1L5NPR2"/>
<sequence>MQTGHVTTPFGRRPMSLALVRGQMAIESPDPDAQVEKWKVFRDVCEARERLGIQDRALAVLDALLTFYPDVELDSNRGLVVFPSNAQLSLRAHGITETTLRRQLAALVDAGLILRRDSPNGKRYAHRNREGEVEQAYGFDLTPLVARARELALMAQDVAAERARFRRAKEALTICRRDVRKLISAAVEEGAAGDWAQVEAAYVDILARLPRYASRAQVELTLDEMELLREEVLNILEMQFKTENMHGNGVQIDRHIQNSNTELINEFEPSSRNEQGENPVQETHTTSVTQGQGQRKARSEPIKAFPLGMVLRACPQIADYGPGGRIEHWRELMTAAVVVRSMLGVSPSAYEDACGAMGPESAAVAIACILERSNFITSAGGYLRDLTRRSQRGEFSLGPMLMALMKVNGDAKQRTA</sequence>
<dbReference type="Pfam" id="PF11800">
    <property type="entry name" value="RP-C_C"/>
    <property type="match status" value="1"/>
</dbReference>
<keyword evidence="4" id="KW-0614">Plasmid</keyword>
<dbReference type="OrthoDB" id="7488837at2"/>
<dbReference type="NCBIfam" id="NF010396">
    <property type="entry name" value="PRK13824.1"/>
    <property type="match status" value="1"/>
</dbReference>
<protein>
    <submittedName>
        <fullName evidence="4">Replication initiation protein RepC 1</fullName>
    </submittedName>
</protein>
<gene>
    <name evidence="4" type="primary">repC-1</name>
    <name evidence="4" type="ORF">IE4872_PA00131</name>
</gene>
<reference evidence="4 5" key="1">
    <citation type="submission" date="2016-09" db="EMBL/GenBank/DDBJ databases">
        <title>The complete genome sequences of Rhizobium gallicum, symbiovars gallicum and phaseoli, symbionts associated to common bean (Phaseolus vulgaris).</title>
        <authorList>
            <person name="Bustos P."/>
            <person name="Santamaria R.I."/>
            <person name="Perez-Carrascal O.M."/>
            <person name="Juarez S."/>
            <person name="Lozano L."/>
            <person name="Martinez-Flores I."/>
            <person name="Martinez-Romero E."/>
            <person name="Cevallos M."/>
            <person name="Romero D."/>
            <person name="Davila G."/>
            <person name="Gonzalez V."/>
        </authorList>
    </citation>
    <scope>NUCLEOTIDE SEQUENCE [LARGE SCALE GENOMIC DNA]</scope>
    <source>
        <strain evidence="4 5">IE4872</strain>
        <plasmid evidence="5">prgalie4872a</plasmid>
    </source>
</reference>
<geneLocation type="plasmid" evidence="5">
    <name>prgalie4872a</name>
</geneLocation>
<accession>A0A1L5NPR2</accession>
<dbReference type="Proteomes" id="UP000184749">
    <property type="component" value="Plasmid pRgalIE4872a"/>
</dbReference>
<evidence type="ECO:0000313" key="5">
    <source>
        <dbReference type="Proteomes" id="UP000184749"/>
    </source>
</evidence>
<feature type="domain" description="Plasmid replication protein C C-terminal" evidence="3">
    <location>
        <begin position="306"/>
        <end position="406"/>
    </location>
</feature>
<proteinExistence type="predicted"/>
<feature type="domain" description="Plasmid replication protein C N-terminal" evidence="2">
    <location>
        <begin position="13"/>
        <end position="186"/>
    </location>
</feature>